<dbReference type="InterPro" id="IPR008271">
    <property type="entry name" value="Ser/Thr_kinase_AS"/>
</dbReference>
<dbReference type="GeneID" id="14907013"/>
<dbReference type="GO" id="GO:0004689">
    <property type="term" value="F:phosphorylase kinase activity"/>
    <property type="evidence" value="ECO:0007669"/>
    <property type="project" value="UniProtKB-EC"/>
</dbReference>
<dbReference type="Pfam" id="PF00069">
    <property type="entry name" value="Pkinase"/>
    <property type="match status" value="1"/>
</dbReference>
<dbReference type="EMBL" id="GL983932">
    <property type="protein sequence ID" value="EGR30893.1"/>
    <property type="molecule type" value="Genomic_DNA"/>
</dbReference>
<dbReference type="STRING" id="857967.G0QV52"/>
<dbReference type="GO" id="GO:0005634">
    <property type="term" value="C:nucleus"/>
    <property type="evidence" value="ECO:0007669"/>
    <property type="project" value="TreeGrafter"/>
</dbReference>
<evidence type="ECO:0000313" key="8">
    <source>
        <dbReference type="EMBL" id="EGR30893.1"/>
    </source>
</evidence>
<keyword evidence="5 8" id="KW-0418">Kinase</keyword>
<keyword evidence="2" id="KW-0723">Serine/threonine-protein kinase</keyword>
<organism evidence="8 9">
    <name type="scientific">Ichthyophthirius multifiliis</name>
    <name type="common">White spot disease agent</name>
    <name type="synonym">Ich</name>
    <dbReference type="NCBI Taxonomy" id="5932"/>
    <lineage>
        <taxon>Eukaryota</taxon>
        <taxon>Sar</taxon>
        <taxon>Alveolata</taxon>
        <taxon>Ciliophora</taxon>
        <taxon>Intramacronucleata</taxon>
        <taxon>Oligohymenophorea</taxon>
        <taxon>Hymenostomatida</taxon>
        <taxon>Ophryoglenina</taxon>
        <taxon>Ichthyophthirius</taxon>
    </lineage>
</organism>
<dbReference type="PANTHER" id="PTHR24345">
    <property type="entry name" value="SERINE/THREONINE-PROTEIN KINASE PLK"/>
    <property type="match status" value="1"/>
</dbReference>
<comment type="subunit">
    <text evidence="1">Monomer.</text>
</comment>
<dbReference type="EC" id="2.7.11.19" evidence="8"/>
<sequence>MEYVGKSSLYTYLKSFEGRKVPEDEAKRIFKQIMKGMAYLNSQNIAHRDIKLENILMDDTKNIKIIDFGFATSSLKKLNVFCGTPNYMAPEIIAKKEYFGPPADIWACGVVLFLMLAGRFPFNGIDDKSLYTKIKSGIFEYPENISYSAQQMLNKLLCVNPLERISAEQVLCSMWISPMNKYKKITQDKL</sequence>
<dbReference type="Proteomes" id="UP000008983">
    <property type="component" value="Unassembled WGS sequence"/>
</dbReference>
<gene>
    <name evidence="8" type="ORF">IMG5_121390</name>
</gene>
<dbReference type="SMART" id="SM00220">
    <property type="entry name" value="S_TKc"/>
    <property type="match status" value="1"/>
</dbReference>
<evidence type="ECO:0000256" key="5">
    <source>
        <dbReference type="ARBA" id="ARBA00022777"/>
    </source>
</evidence>
<evidence type="ECO:0000256" key="6">
    <source>
        <dbReference type="ARBA" id="ARBA00022840"/>
    </source>
</evidence>
<dbReference type="SUPFAM" id="SSF56112">
    <property type="entry name" value="Protein kinase-like (PK-like)"/>
    <property type="match status" value="1"/>
</dbReference>
<dbReference type="InParanoid" id="G0QV52"/>
<keyword evidence="6" id="KW-0067">ATP-binding</keyword>
<protein>
    <submittedName>
        <fullName evidence="8">Protein kinase domain protein</fullName>
        <ecNumber evidence="8">2.7.11.19</ecNumber>
    </submittedName>
</protein>
<keyword evidence="3 8" id="KW-0808">Transferase</keyword>
<evidence type="ECO:0000313" key="9">
    <source>
        <dbReference type="Proteomes" id="UP000008983"/>
    </source>
</evidence>
<dbReference type="OMA" id="XVEELEA"/>
<dbReference type="GO" id="GO:0005524">
    <property type="term" value="F:ATP binding"/>
    <property type="evidence" value="ECO:0007669"/>
    <property type="project" value="UniProtKB-KW"/>
</dbReference>
<dbReference type="PANTHER" id="PTHR24345:SF0">
    <property type="entry name" value="CELL CYCLE SERINE_THREONINE-PROTEIN KINASE CDC5_MSD2"/>
    <property type="match status" value="1"/>
</dbReference>
<accession>G0QV52</accession>
<proteinExistence type="predicted"/>
<feature type="domain" description="Protein kinase" evidence="7">
    <location>
        <begin position="1"/>
        <end position="176"/>
    </location>
</feature>
<evidence type="ECO:0000256" key="4">
    <source>
        <dbReference type="ARBA" id="ARBA00022741"/>
    </source>
</evidence>
<dbReference type="InterPro" id="IPR000719">
    <property type="entry name" value="Prot_kinase_dom"/>
</dbReference>
<dbReference type="PROSITE" id="PS00108">
    <property type="entry name" value="PROTEIN_KINASE_ST"/>
    <property type="match status" value="1"/>
</dbReference>
<dbReference type="OrthoDB" id="449424at2759"/>
<dbReference type="FunFam" id="1.10.510.10:FF:000571">
    <property type="entry name" value="Maternal embryonic leucine zipper kinase"/>
    <property type="match status" value="1"/>
</dbReference>
<name>G0QV52_ICHMU</name>
<evidence type="ECO:0000256" key="1">
    <source>
        <dbReference type="ARBA" id="ARBA00011245"/>
    </source>
</evidence>
<dbReference type="PROSITE" id="PS50011">
    <property type="entry name" value="PROTEIN_KINASE_DOM"/>
    <property type="match status" value="1"/>
</dbReference>
<evidence type="ECO:0000259" key="7">
    <source>
        <dbReference type="PROSITE" id="PS50011"/>
    </source>
</evidence>
<evidence type="ECO:0000256" key="3">
    <source>
        <dbReference type="ARBA" id="ARBA00022679"/>
    </source>
</evidence>
<dbReference type="InterPro" id="IPR011009">
    <property type="entry name" value="Kinase-like_dom_sf"/>
</dbReference>
<dbReference type="eggNOG" id="KOG0588">
    <property type="taxonomic scope" value="Eukaryota"/>
</dbReference>
<evidence type="ECO:0000256" key="2">
    <source>
        <dbReference type="ARBA" id="ARBA00022527"/>
    </source>
</evidence>
<dbReference type="AlphaFoldDB" id="G0QV52"/>
<reference evidence="8 9" key="1">
    <citation type="submission" date="2011-07" db="EMBL/GenBank/DDBJ databases">
        <authorList>
            <person name="Coyne R."/>
            <person name="Brami D."/>
            <person name="Johnson J."/>
            <person name="Hostetler J."/>
            <person name="Hannick L."/>
            <person name="Clark T."/>
            <person name="Cassidy-Hanley D."/>
            <person name="Inman J."/>
        </authorList>
    </citation>
    <scope>NUCLEOTIDE SEQUENCE [LARGE SCALE GENOMIC DNA]</scope>
    <source>
        <strain evidence="8 9">G5</strain>
    </source>
</reference>
<keyword evidence="9" id="KW-1185">Reference proteome</keyword>
<dbReference type="Gene3D" id="1.10.510.10">
    <property type="entry name" value="Transferase(Phosphotransferase) domain 1"/>
    <property type="match status" value="1"/>
</dbReference>
<dbReference type="RefSeq" id="XP_004032480.1">
    <property type="nucleotide sequence ID" value="XM_004032432.1"/>
</dbReference>
<keyword evidence="4" id="KW-0547">Nucleotide-binding</keyword>